<dbReference type="Proteomes" id="UP000681967">
    <property type="component" value="Unassembled WGS sequence"/>
</dbReference>
<dbReference type="EMBL" id="CAJOBH010281032">
    <property type="protein sequence ID" value="CAF5170909.1"/>
    <property type="molecule type" value="Genomic_DNA"/>
</dbReference>
<proteinExistence type="predicted"/>
<keyword evidence="3 5" id="KW-0863">Zinc-finger</keyword>
<dbReference type="InterPro" id="IPR038508">
    <property type="entry name" value="ArfGAP_dom_sf"/>
</dbReference>
<accession>A0A8S2RZ78</accession>
<keyword evidence="2" id="KW-0479">Metal-binding</keyword>
<evidence type="ECO:0000256" key="2">
    <source>
        <dbReference type="ARBA" id="ARBA00022723"/>
    </source>
</evidence>
<evidence type="ECO:0000256" key="4">
    <source>
        <dbReference type="ARBA" id="ARBA00022833"/>
    </source>
</evidence>
<dbReference type="SUPFAM" id="SSF57863">
    <property type="entry name" value="ArfGap/RecO-like zinc finger"/>
    <property type="match status" value="1"/>
</dbReference>
<evidence type="ECO:0000256" key="3">
    <source>
        <dbReference type="ARBA" id="ARBA00022771"/>
    </source>
</evidence>
<dbReference type="PROSITE" id="PS50115">
    <property type="entry name" value="ARFGAP"/>
    <property type="match status" value="1"/>
</dbReference>
<dbReference type="PANTHER" id="PTHR45686">
    <property type="entry name" value="ADP-RIBOSYLATION FACTOR GTPASE ACTIVATING PROTEIN 3, ISOFORM H-RELATED"/>
    <property type="match status" value="1"/>
</dbReference>
<feature type="domain" description="Arf-GAP" evidence="6">
    <location>
        <begin position="1"/>
        <end position="84"/>
    </location>
</feature>
<dbReference type="InterPro" id="IPR037278">
    <property type="entry name" value="ARFGAP/RecO"/>
</dbReference>
<dbReference type="AlphaFoldDB" id="A0A8S2RZ78"/>
<protein>
    <recommendedName>
        <fullName evidence="6">Arf-GAP domain-containing protein</fullName>
    </recommendedName>
</protein>
<dbReference type="Proteomes" id="UP000681720">
    <property type="component" value="Unassembled WGS sequence"/>
</dbReference>
<comment type="caution">
    <text evidence="7">The sequence shown here is derived from an EMBL/GenBank/DDBJ whole genome shotgun (WGS) entry which is preliminary data.</text>
</comment>
<dbReference type="Gene3D" id="1.10.220.150">
    <property type="entry name" value="Arf GTPase activating protein"/>
    <property type="match status" value="1"/>
</dbReference>
<reference evidence="7" key="1">
    <citation type="submission" date="2021-02" db="EMBL/GenBank/DDBJ databases">
        <authorList>
            <person name="Nowell W R."/>
        </authorList>
    </citation>
    <scope>NUCLEOTIDE SEQUENCE</scope>
</reference>
<dbReference type="GO" id="GO:0048205">
    <property type="term" value="P:COPI coating of Golgi vesicle"/>
    <property type="evidence" value="ECO:0007669"/>
    <property type="project" value="TreeGrafter"/>
</dbReference>
<dbReference type="InterPro" id="IPR001164">
    <property type="entry name" value="ArfGAP_dom"/>
</dbReference>
<name>A0A8S2RZ78_9BILA</name>
<evidence type="ECO:0000313" key="7">
    <source>
        <dbReference type="EMBL" id="CAF4177025.1"/>
    </source>
</evidence>
<dbReference type="EMBL" id="CAJOBJ010014549">
    <property type="protein sequence ID" value="CAF4177025.1"/>
    <property type="molecule type" value="Genomic_DNA"/>
</dbReference>
<feature type="non-terminal residue" evidence="7">
    <location>
        <position position="1"/>
    </location>
</feature>
<dbReference type="PANTHER" id="PTHR45686:SF4">
    <property type="entry name" value="ADP-RIBOSYLATION FACTOR GTPASE ACTIVATING PROTEIN 3, ISOFORM H"/>
    <property type="match status" value="1"/>
</dbReference>
<dbReference type="Pfam" id="PF01412">
    <property type="entry name" value="ArfGap"/>
    <property type="match status" value="1"/>
</dbReference>
<dbReference type="GO" id="GO:0000139">
    <property type="term" value="C:Golgi membrane"/>
    <property type="evidence" value="ECO:0007669"/>
    <property type="project" value="GOC"/>
</dbReference>
<evidence type="ECO:0000256" key="5">
    <source>
        <dbReference type="PROSITE-ProRule" id="PRU00288"/>
    </source>
</evidence>
<gene>
    <name evidence="8" type="ORF">BYL167_LOCUS77269</name>
    <name evidence="7" type="ORF">GIL414_LOCUS20618</name>
</gene>
<keyword evidence="4" id="KW-0862">Zinc</keyword>
<dbReference type="SMART" id="SM00105">
    <property type="entry name" value="ArfGap"/>
    <property type="match status" value="1"/>
</dbReference>
<evidence type="ECO:0000259" key="6">
    <source>
        <dbReference type="PROSITE" id="PS50115"/>
    </source>
</evidence>
<sequence>LCIDCSARHRGLGVHLSFVRSTNLDTSWGWLQLRAMQVGGNTNAEVFFQQHGCQTKDIQQKYNSRASQLYREKLHQLATKAMQQYGTKV</sequence>
<evidence type="ECO:0000313" key="9">
    <source>
        <dbReference type="Proteomes" id="UP000681720"/>
    </source>
</evidence>
<evidence type="ECO:0000313" key="8">
    <source>
        <dbReference type="EMBL" id="CAF5170909.1"/>
    </source>
</evidence>
<dbReference type="GO" id="GO:0005096">
    <property type="term" value="F:GTPase activator activity"/>
    <property type="evidence" value="ECO:0007669"/>
    <property type="project" value="UniProtKB-KW"/>
</dbReference>
<dbReference type="GO" id="GO:0008270">
    <property type="term" value="F:zinc ion binding"/>
    <property type="evidence" value="ECO:0007669"/>
    <property type="project" value="UniProtKB-KW"/>
</dbReference>
<organism evidence="7 9">
    <name type="scientific">Rotaria magnacalcarata</name>
    <dbReference type="NCBI Taxonomy" id="392030"/>
    <lineage>
        <taxon>Eukaryota</taxon>
        <taxon>Metazoa</taxon>
        <taxon>Spiralia</taxon>
        <taxon>Gnathifera</taxon>
        <taxon>Rotifera</taxon>
        <taxon>Eurotatoria</taxon>
        <taxon>Bdelloidea</taxon>
        <taxon>Philodinida</taxon>
        <taxon>Philodinidae</taxon>
        <taxon>Rotaria</taxon>
    </lineage>
</organism>
<feature type="non-terminal residue" evidence="7">
    <location>
        <position position="89"/>
    </location>
</feature>
<evidence type="ECO:0000256" key="1">
    <source>
        <dbReference type="ARBA" id="ARBA00022468"/>
    </source>
</evidence>
<keyword evidence="1" id="KW-0343">GTPase activation</keyword>